<sequence length="37" mass="4243">MSDNDKISYKQFGNSVNVDVIHYAIKNVLALYEIINL</sequence>
<reference evidence="1" key="1">
    <citation type="journal article" date="2020" name="Nature">
        <title>Giant virus diversity and host interactions through global metagenomics.</title>
        <authorList>
            <person name="Schulz F."/>
            <person name="Roux S."/>
            <person name="Paez-Espino D."/>
            <person name="Jungbluth S."/>
            <person name="Walsh D.A."/>
            <person name="Denef V.J."/>
            <person name="McMahon K.D."/>
            <person name="Konstantinidis K.T."/>
            <person name="Eloe-Fadrosh E.A."/>
            <person name="Kyrpides N.C."/>
            <person name="Woyke T."/>
        </authorList>
    </citation>
    <scope>NUCLEOTIDE SEQUENCE</scope>
    <source>
        <strain evidence="1">GVMAG-M-3300023179-103</strain>
    </source>
</reference>
<protein>
    <submittedName>
        <fullName evidence="1">Uncharacterized protein</fullName>
    </submittedName>
</protein>
<evidence type="ECO:0000313" key="1">
    <source>
        <dbReference type="EMBL" id="QHT21878.1"/>
    </source>
</evidence>
<dbReference type="AlphaFoldDB" id="A0A6C0DZG3"/>
<accession>A0A6C0DZG3</accession>
<name>A0A6C0DZG3_9ZZZZ</name>
<dbReference type="EMBL" id="MN739697">
    <property type="protein sequence ID" value="QHT21878.1"/>
    <property type="molecule type" value="Genomic_DNA"/>
</dbReference>
<organism evidence="1">
    <name type="scientific">viral metagenome</name>
    <dbReference type="NCBI Taxonomy" id="1070528"/>
    <lineage>
        <taxon>unclassified sequences</taxon>
        <taxon>metagenomes</taxon>
        <taxon>organismal metagenomes</taxon>
    </lineage>
</organism>
<proteinExistence type="predicted"/>